<gene>
    <name evidence="1" type="ORF">Ddye_000667</name>
</gene>
<evidence type="ECO:0000313" key="2">
    <source>
        <dbReference type="Proteomes" id="UP001280121"/>
    </source>
</evidence>
<evidence type="ECO:0000313" key="1">
    <source>
        <dbReference type="EMBL" id="KAK2662093.1"/>
    </source>
</evidence>
<dbReference type="PANTHER" id="PTHR47926:SF347">
    <property type="entry name" value="PENTATRICOPEPTIDE REPEAT-CONTAINING PROTEIN"/>
    <property type="match status" value="1"/>
</dbReference>
<dbReference type="GO" id="GO:0009451">
    <property type="term" value="P:RNA modification"/>
    <property type="evidence" value="ECO:0007669"/>
    <property type="project" value="InterPro"/>
</dbReference>
<comment type="caution">
    <text evidence="1">The sequence shown here is derived from an EMBL/GenBank/DDBJ whole genome shotgun (WGS) entry which is preliminary data.</text>
</comment>
<accession>A0AAD9XNH3</accession>
<proteinExistence type="predicted"/>
<organism evidence="1 2">
    <name type="scientific">Dipteronia dyeriana</name>
    <dbReference type="NCBI Taxonomy" id="168575"/>
    <lineage>
        <taxon>Eukaryota</taxon>
        <taxon>Viridiplantae</taxon>
        <taxon>Streptophyta</taxon>
        <taxon>Embryophyta</taxon>
        <taxon>Tracheophyta</taxon>
        <taxon>Spermatophyta</taxon>
        <taxon>Magnoliopsida</taxon>
        <taxon>eudicotyledons</taxon>
        <taxon>Gunneridae</taxon>
        <taxon>Pentapetalae</taxon>
        <taxon>rosids</taxon>
        <taxon>malvids</taxon>
        <taxon>Sapindales</taxon>
        <taxon>Sapindaceae</taxon>
        <taxon>Hippocastanoideae</taxon>
        <taxon>Acereae</taxon>
        <taxon>Dipteronia</taxon>
    </lineage>
</organism>
<dbReference type="Gene3D" id="1.25.40.10">
    <property type="entry name" value="Tetratricopeptide repeat domain"/>
    <property type="match status" value="1"/>
</dbReference>
<keyword evidence="2" id="KW-1185">Reference proteome</keyword>
<dbReference type="Proteomes" id="UP001280121">
    <property type="component" value="Unassembled WGS sequence"/>
</dbReference>
<name>A0AAD9XNH3_9ROSI</name>
<dbReference type="AlphaFoldDB" id="A0AAD9XNH3"/>
<dbReference type="InterPro" id="IPR011990">
    <property type="entry name" value="TPR-like_helical_dom_sf"/>
</dbReference>
<dbReference type="InterPro" id="IPR046960">
    <property type="entry name" value="PPR_At4g14850-like_plant"/>
</dbReference>
<dbReference type="PANTHER" id="PTHR47926">
    <property type="entry name" value="PENTATRICOPEPTIDE REPEAT-CONTAINING PROTEIN"/>
    <property type="match status" value="1"/>
</dbReference>
<sequence length="100" mass="11308">MVDMLGQAGHLYEAFDIIKQMPSPPNDSVWGALLLACRIHGNMELGEIAAYRLFQLELNIMDIMCCCGYLCRIKQLARSWEAKTSNEVQGIEETCCFQCD</sequence>
<reference evidence="1" key="1">
    <citation type="journal article" date="2023" name="Plant J.">
        <title>Genome sequences and population genomics provide insights into the demographic history, inbreeding, and mutation load of two 'living fossil' tree species of Dipteronia.</title>
        <authorList>
            <person name="Feng Y."/>
            <person name="Comes H.P."/>
            <person name="Chen J."/>
            <person name="Zhu S."/>
            <person name="Lu R."/>
            <person name="Zhang X."/>
            <person name="Li P."/>
            <person name="Qiu J."/>
            <person name="Olsen K.M."/>
            <person name="Qiu Y."/>
        </authorList>
    </citation>
    <scope>NUCLEOTIDE SEQUENCE</scope>
    <source>
        <strain evidence="1">KIB01</strain>
    </source>
</reference>
<dbReference type="EMBL" id="JANJYI010000001">
    <property type="protein sequence ID" value="KAK2662093.1"/>
    <property type="molecule type" value="Genomic_DNA"/>
</dbReference>
<dbReference type="GO" id="GO:0003723">
    <property type="term" value="F:RNA binding"/>
    <property type="evidence" value="ECO:0007669"/>
    <property type="project" value="InterPro"/>
</dbReference>
<protein>
    <recommendedName>
        <fullName evidence="3">Pentatricopeptide repeat-containing protein</fullName>
    </recommendedName>
</protein>
<evidence type="ECO:0008006" key="3">
    <source>
        <dbReference type="Google" id="ProtNLM"/>
    </source>
</evidence>